<reference evidence="2 3" key="1">
    <citation type="submission" date="2019-10" db="EMBL/GenBank/DDBJ databases">
        <authorList>
            <person name="Palmer J.M."/>
        </authorList>
    </citation>
    <scope>NUCLEOTIDE SEQUENCE [LARGE SCALE GENOMIC DNA]</scope>
    <source>
        <strain evidence="2 3">TWF694</strain>
    </source>
</reference>
<dbReference type="AlphaFoldDB" id="A0AAV9WWL5"/>
<feature type="compositionally biased region" description="Polar residues" evidence="1">
    <location>
        <begin position="58"/>
        <end position="74"/>
    </location>
</feature>
<evidence type="ECO:0000256" key="1">
    <source>
        <dbReference type="SAM" id="MobiDB-lite"/>
    </source>
</evidence>
<protein>
    <submittedName>
        <fullName evidence="2">Uncharacterized protein</fullName>
    </submittedName>
</protein>
<feature type="compositionally biased region" description="Polar residues" evidence="1">
    <location>
        <begin position="109"/>
        <end position="120"/>
    </location>
</feature>
<dbReference type="Proteomes" id="UP001365542">
    <property type="component" value="Unassembled WGS sequence"/>
</dbReference>
<comment type="caution">
    <text evidence="2">The sequence shown here is derived from an EMBL/GenBank/DDBJ whole genome shotgun (WGS) entry which is preliminary data.</text>
</comment>
<proteinExistence type="predicted"/>
<feature type="compositionally biased region" description="Basic residues" evidence="1">
    <location>
        <begin position="84"/>
        <end position="93"/>
    </location>
</feature>
<keyword evidence="3" id="KW-1185">Reference proteome</keyword>
<feature type="compositionally biased region" description="Acidic residues" evidence="1">
    <location>
        <begin position="145"/>
        <end position="159"/>
    </location>
</feature>
<sequence>MPMKWTAENDHLLLLTLLETHNIKVDGDKIHAAWPKSAGEKPTARAVRERIIKIRSITGTGNTPTKVNTGSHVNNGVKKESSPKKKTPGKQRQKMPFVEKDDEEVISPSFISQDTTTTFEGTPCPSPRKKRASRVKKEPLQVDSEISDGIDLEEFEDEFVPTKAEMDDDDDDDEYLGD</sequence>
<feature type="region of interest" description="Disordered" evidence="1">
    <location>
        <begin position="58"/>
        <end position="178"/>
    </location>
</feature>
<name>A0AAV9WWL5_9PEZI</name>
<evidence type="ECO:0000313" key="3">
    <source>
        <dbReference type="Proteomes" id="UP001365542"/>
    </source>
</evidence>
<organism evidence="2 3">
    <name type="scientific">Orbilia ellipsospora</name>
    <dbReference type="NCBI Taxonomy" id="2528407"/>
    <lineage>
        <taxon>Eukaryota</taxon>
        <taxon>Fungi</taxon>
        <taxon>Dikarya</taxon>
        <taxon>Ascomycota</taxon>
        <taxon>Pezizomycotina</taxon>
        <taxon>Orbiliomycetes</taxon>
        <taxon>Orbiliales</taxon>
        <taxon>Orbiliaceae</taxon>
        <taxon>Orbilia</taxon>
    </lineage>
</organism>
<evidence type="ECO:0000313" key="2">
    <source>
        <dbReference type="EMBL" id="KAK6528743.1"/>
    </source>
</evidence>
<gene>
    <name evidence="2" type="ORF">TWF694_003982</name>
</gene>
<dbReference type="EMBL" id="JAVHJO010000014">
    <property type="protein sequence ID" value="KAK6528743.1"/>
    <property type="molecule type" value="Genomic_DNA"/>
</dbReference>
<accession>A0AAV9WWL5</accession>
<feature type="compositionally biased region" description="Acidic residues" evidence="1">
    <location>
        <begin position="166"/>
        <end position="178"/>
    </location>
</feature>